<protein>
    <recommendedName>
        <fullName evidence="2">UPF0145 protein E2R66_24430</fullName>
    </recommendedName>
</protein>
<dbReference type="OrthoDB" id="9796448at2"/>
<comment type="caution">
    <text evidence="3">The sequence shown here is derived from an EMBL/GenBank/DDBJ whole genome shotgun (WGS) entry which is preliminary data.</text>
</comment>
<dbReference type="PANTHER" id="PTHR34068">
    <property type="entry name" value="UPF0145 PROTEIN YBJQ"/>
    <property type="match status" value="1"/>
</dbReference>
<dbReference type="InterPro" id="IPR035439">
    <property type="entry name" value="UPF0145_dom_sf"/>
</dbReference>
<dbReference type="RefSeq" id="WP_133235858.1">
    <property type="nucleotide sequence ID" value="NZ_SOZE01000039.1"/>
</dbReference>
<dbReference type="Gene3D" id="3.30.110.70">
    <property type="entry name" value="Hypothetical protein apc22750. Chain B"/>
    <property type="match status" value="1"/>
</dbReference>
<evidence type="ECO:0000256" key="1">
    <source>
        <dbReference type="ARBA" id="ARBA00010751"/>
    </source>
</evidence>
<name>A0A4Y8S538_9SPHI</name>
<comment type="similarity">
    <text evidence="1 2">Belongs to the UPF0145 family.</text>
</comment>
<dbReference type="Pfam" id="PF01906">
    <property type="entry name" value="YbjQ_1"/>
    <property type="match status" value="1"/>
</dbReference>
<dbReference type="AlphaFoldDB" id="A0A4Y8S538"/>
<sequence>MDTSLITTSNTLEGYKVTKHLGVVRGITVRSRSVVGNFAGGIQSLFGGRLSVYVELCENAREEAYQLLIQHARALGANAIINMRYDANEVMQGITEVLAYGTAVVVEKA</sequence>
<proteinExistence type="inferred from homology"/>
<evidence type="ECO:0000256" key="2">
    <source>
        <dbReference type="HAMAP-Rule" id="MF_00338"/>
    </source>
</evidence>
<keyword evidence="4" id="KW-1185">Reference proteome</keyword>
<organism evidence="3 4">
    <name type="scientific">Mucilaginibacter psychrotolerans</name>
    <dbReference type="NCBI Taxonomy" id="1524096"/>
    <lineage>
        <taxon>Bacteria</taxon>
        <taxon>Pseudomonadati</taxon>
        <taxon>Bacteroidota</taxon>
        <taxon>Sphingobacteriia</taxon>
        <taxon>Sphingobacteriales</taxon>
        <taxon>Sphingobacteriaceae</taxon>
        <taxon>Mucilaginibacter</taxon>
    </lineage>
</organism>
<reference evidence="3 4" key="1">
    <citation type="journal article" date="2017" name="Int. J. Syst. Evol. Microbiol.">
        <title>Mucilaginibacterpsychrotolerans sp. nov., isolated from peatlands.</title>
        <authorList>
            <person name="Deng Y."/>
            <person name="Shen L."/>
            <person name="Xu B."/>
            <person name="Liu Y."/>
            <person name="Gu Z."/>
            <person name="Liu H."/>
            <person name="Zhou Y."/>
        </authorList>
    </citation>
    <scope>NUCLEOTIDE SEQUENCE [LARGE SCALE GENOMIC DNA]</scope>
    <source>
        <strain evidence="3 4">NH7-4</strain>
    </source>
</reference>
<dbReference type="InterPro" id="IPR002765">
    <property type="entry name" value="UPF0145_YbjQ-like"/>
</dbReference>
<dbReference type="Proteomes" id="UP000297540">
    <property type="component" value="Unassembled WGS sequence"/>
</dbReference>
<dbReference type="EMBL" id="SOZE01000039">
    <property type="protein sequence ID" value="TFF33745.1"/>
    <property type="molecule type" value="Genomic_DNA"/>
</dbReference>
<gene>
    <name evidence="3" type="ORF">E2R66_24430</name>
</gene>
<dbReference type="SUPFAM" id="SSF117782">
    <property type="entry name" value="YbjQ-like"/>
    <property type="match status" value="1"/>
</dbReference>
<evidence type="ECO:0000313" key="3">
    <source>
        <dbReference type="EMBL" id="TFF33745.1"/>
    </source>
</evidence>
<accession>A0A4Y8S538</accession>
<evidence type="ECO:0000313" key="4">
    <source>
        <dbReference type="Proteomes" id="UP000297540"/>
    </source>
</evidence>
<dbReference type="HAMAP" id="MF_00338">
    <property type="entry name" value="UPF0145"/>
    <property type="match status" value="1"/>
</dbReference>
<dbReference type="PANTHER" id="PTHR34068:SF2">
    <property type="entry name" value="UPF0145 PROTEIN SCO3412"/>
    <property type="match status" value="1"/>
</dbReference>